<dbReference type="AlphaFoldDB" id="A0AA38YF12"/>
<accession>A0AA38YF12</accession>
<proteinExistence type="predicted"/>
<sequence length="204" mass="21412">MFICLACGSAAFTTALAAVTYKAQGMAVAFILLAGFGVGGIEGMVYTLSPLTCEPEDIGLAARVMLLIRTSGPCIATSICSTVLNNKLSVDIPKYVNTAATDARLPASEVPKLIAGLISGNFQGIPDLNSQILAAAEGGYRQAYTQAFRPIYLSTIAWGAIGILAAIFSPSMGNKLDDFIGRRLQGKEVIELTENDTLKGEDGR</sequence>
<protein>
    <submittedName>
        <fullName evidence="7">Uncharacterized protein</fullName>
    </submittedName>
</protein>
<organism evidence="7 8">
    <name type="scientific">Knufia peltigerae</name>
    <dbReference type="NCBI Taxonomy" id="1002370"/>
    <lineage>
        <taxon>Eukaryota</taxon>
        <taxon>Fungi</taxon>
        <taxon>Dikarya</taxon>
        <taxon>Ascomycota</taxon>
        <taxon>Pezizomycotina</taxon>
        <taxon>Eurotiomycetes</taxon>
        <taxon>Chaetothyriomycetidae</taxon>
        <taxon>Chaetothyriales</taxon>
        <taxon>Trichomeriaceae</taxon>
        <taxon>Knufia</taxon>
    </lineage>
</organism>
<dbReference type="Pfam" id="PF06609">
    <property type="entry name" value="TRI12"/>
    <property type="match status" value="1"/>
</dbReference>
<evidence type="ECO:0000313" key="7">
    <source>
        <dbReference type="EMBL" id="KAJ9646657.1"/>
    </source>
</evidence>
<evidence type="ECO:0000256" key="4">
    <source>
        <dbReference type="ARBA" id="ARBA00022989"/>
    </source>
</evidence>
<keyword evidence="5 6" id="KW-0472">Membrane</keyword>
<comment type="subcellular location">
    <subcellularLocation>
        <location evidence="1">Membrane</location>
        <topology evidence="1">Multi-pass membrane protein</topology>
    </subcellularLocation>
</comment>
<evidence type="ECO:0000256" key="2">
    <source>
        <dbReference type="ARBA" id="ARBA00022448"/>
    </source>
</evidence>
<keyword evidence="2" id="KW-0813">Transport</keyword>
<comment type="caution">
    <text evidence="7">The sequence shown here is derived from an EMBL/GenBank/DDBJ whole genome shotgun (WGS) entry which is preliminary data.</text>
</comment>
<evidence type="ECO:0000256" key="3">
    <source>
        <dbReference type="ARBA" id="ARBA00022692"/>
    </source>
</evidence>
<evidence type="ECO:0000256" key="6">
    <source>
        <dbReference type="SAM" id="Phobius"/>
    </source>
</evidence>
<dbReference type="PANTHER" id="PTHR23501:SF109">
    <property type="entry name" value="MAJOR FACILITATOR SUPERFAMILY (MFS) PROFILE DOMAIN-CONTAINING PROTEIN-RELATED"/>
    <property type="match status" value="1"/>
</dbReference>
<dbReference type="GO" id="GO:0022857">
    <property type="term" value="F:transmembrane transporter activity"/>
    <property type="evidence" value="ECO:0007669"/>
    <property type="project" value="InterPro"/>
</dbReference>
<dbReference type="Proteomes" id="UP001172681">
    <property type="component" value="Unassembled WGS sequence"/>
</dbReference>
<reference evidence="7" key="1">
    <citation type="submission" date="2022-10" db="EMBL/GenBank/DDBJ databases">
        <title>Culturing micro-colonial fungi from biological soil crusts in the Mojave desert and describing Neophaeococcomyces mojavensis, and introducing the new genera and species Taxawa tesnikishii.</title>
        <authorList>
            <person name="Kurbessoian T."/>
            <person name="Stajich J.E."/>
        </authorList>
    </citation>
    <scope>NUCLEOTIDE SEQUENCE</scope>
    <source>
        <strain evidence="7">TK_35</strain>
    </source>
</reference>
<feature type="transmembrane region" description="Helical" evidence="6">
    <location>
        <begin position="27"/>
        <end position="48"/>
    </location>
</feature>
<dbReference type="PANTHER" id="PTHR23501">
    <property type="entry name" value="MAJOR FACILITATOR SUPERFAMILY"/>
    <property type="match status" value="1"/>
</dbReference>
<name>A0AA38YF12_9EURO</name>
<keyword evidence="3 6" id="KW-0812">Transmembrane</keyword>
<evidence type="ECO:0000256" key="5">
    <source>
        <dbReference type="ARBA" id="ARBA00023136"/>
    </source>
</evidence>
<evidence type="ECO:0000256" key="1">
    <source>
        <dbReference type="ARBA" id="ARBA00004141"/>
    </source>
</evidence>
<keyword evidence="4 6" id="KW-1133">Transmembrane helix</keyword>
<dbReference type="GO" id="GO:0005886">
    <property type="term" value="C:plasma membrane"/>
    <property type="evidence" value="ECO:0007669"/>
    <property type="project" value="TreeGrafter"/>
</dbReference>
<dbReference type="InterPro" id="IPR010573">
    <property type="entry name" value="MFS_Str1/Tri12-like"/>
</dbReference>
<keyword evidence="8" id="KW-1185">Reference proteome</keyword>
<dbReference type="EMBL" id="JAPDRN010000002">
    <property type="protein sequence ID" value="KAJ9646657.1"/>
    <property type="molecule type" value="Genomic_DNA"/>
</dbReference>
<evidence type="ECO:0000313" key="8">
    <source>
        <dbReference type="Proteomes" id="UP001172681"/>
    </source>
</evidence>
<feature type="transmembrane region" description="Helical" evidence="6">
    <location>
        <begin position="151"/>
        <end position="169"/>
    </location>
</feature>
<gene>
    <name evidence="7" type="ORF">H2204_000349</name>
</gene>